<organism evidence="2 3">
    <name type="scientific">Chionoecetes opilio</name>
    <name type="common">Atlantic snow crab</name>
    <name type="synonym">Cancer opilio</name>
    <dbReference type="NCBI Taxonomy" id="41210"/>
    <lineage>
        <taxon>Eukaryota</taxon>
        <taxon>Metazoa</taxon>
        <taxon>Ecdysozoa</taxon>
        <taxon>Arthropoda</taxon>
        <taxon>Crustacea</taxon>
        <taxon>Multicrustacea</taxon>
        <taxon>Malacostraca</taxon>
        <taxon>Eumalacostraca</taxon>
        <taxon>Eucarida</taxon>
        <taxon>Decapoda</taxon>
        <taxon>Pleocyemata</taxon>
        <taxon>Brachyura</taxon>
        <taxon>Eubrachyura</taxon>
        <taxon>Majoidea</taxon>
        <taxon>Majidae</taxon>
        <taxon>Chionoecetes</taxon>
    </lineage>
</organism>
<dbReference type="AlphaFoldDB" id="A0A8J4YL35"/>
<feature type="region of interest" description="Disordered" evidence="1">
    <location>
        <begin position="274"/>
        <end position="307"/>
    </location>
</feature>
<feature type="region of interest" description="Disordered" evidence="1">
    <location>
        <begin position="843"/>
        <end position="1126"/>
    </location>
</feature>
<feature type="compositionally biased region" description="Low complexity" evidence="1">
    <location>
        <begin position="77"/>
        <end position="87"/>
    </location>
</feature>
<feature type="compositionally biased region" description="Polar residues" evidence="1">
    <location>
        <begin position="1032"/>
        <end position="1043"/>
    </location>
</feature>
<dbReference type="OrthoDB" id="6363796at2759"/>
<protein>
    <submittedName>
        <fullName evidence="2">Uncharacterized protein</fullName>
    </submittedName>
</protein>
<feature type="compositionally biased region" description="Polar residues" evidence="1">
    <location>
        <begin position="852"/>
        <end position="867"/>
    </location>
</feature>
<sequence>MEGDTAVPAEVSEKEFRKMERDIDDFLSSIRKDVTQSTDPPGEATGSGVFNECDSISSGDFEHQSELVSHASNNEQSSLSHAASSSKNKQKEGQKKGKNDRGNKQKKIGSSRSTAWRGRGASSSRKDHDQHRMASSSKRDHHTKKSSLSEEADYQGSLSPRVREESHQGKSLSSRGKAHHERSFARKRDACEELSLSAEEGEAYRGDRFNSRRQDMNTRGKTMYFKRRLAEAVDDNAENCYNSNQNFSLNRMSRSRSRETESMYHRIYAVESDSAASDDYDGDQNRHPYWGHGENDPLMEDEDDQSSLAGSFHKSSIITACLKQVIAVNPEIAKKITEACMSFSNKSVDRTFDSDYEYEEGSQGSFEDQSGRVSARSWRGSRSPSYLESLDSSAGPSGARDHRTRQMVTERRRRDTLLVMIGRDPRQMVTERRRDTLLVMIGRDPHHQKIGFINLCRSSGKHHRHYHEEDPRKLVSRSIRNIRKQCEEETDPIVHHALLVLLDVHERECDMYLKKPDAHPDYNKEYRIFLDTRTRCIINLGGDPNGYDFQSDWKRYWPAQITRVFREGWETNMHKCTQMLQKRGHVSISLQALAKKDIENQPSEKKHKMSQHGSENVDTKESEKNDKEVKETEEQKEPEADSTVQCKTKEEMDAEILSILKLLSYIKHKFKDCEASFDIFYQKVLSLKQKNSDLYDFFQGNLPLLKAIDENLKETLEDGNLTLIQKVIIQETHERFKGFLNKSEETNPHSMKAKEKTADPAVEVTEANNQLKIGQKNLSTAGKIPETPASSATITDQIPCVITASHSSVVVSQCYGKEMQICHPIRTLTEISLLGTSSAAGEAASKPADSLPASQQQGDNQSTCKTDATSEARDPVMIQPTPPGVTPPPPGETPTAPGVTSPAPGVTSPPPGVTSPAPIVNSPPIGVTSPPPGITSLPPVVTSPPPGVTSLPIGVAPPPSGVTPPPLGVTPPIPGDTSTPPGVSPPSGGLPSPPLSVTSPTTASVPPLTQGVASPSLSVTQPSSVTPPSHSFTSHSNIRSLPHSTTPPPASSTSSPVNVTAPPPSIAPHSSVPPLSQASSGSQSSLLDVSQQSQIKCVSNVPRSRDTKSKAIQHSSTLPEQSNKSRNEKNIITVSLTQRVVPERSKEFLRSTIRDCFQSTTCPSEERSINTSITDKKDEASYVTSMPCLSEDILKMFVVKPEDINESANKSSDLTSSGNPADNDVKQPKKAPIKITIPQFAKQRRMPAFKSPMNDDRELS</sequence>
<feature type="region of interest" description="Disordered" evidence="1">
    <location>
        <begin position="1207"/>
        <end position="1260"/>
    </location>
</feature>
<feature type="compositionally biased region" description="Polar residues" evidence="1">
    <location>
        <begin position="66"/>
        <end position="76"/>
    </location>
</feature>
<proteinExistence type="predicted"/>
<feature type="compositionally biased region" description="Polar residues" evidence="1">
    <location>
        <begin position="362"/>
        <end position="372"/>
    </location>
</feature>
<feature type="region of interest" description="Disordered" evidence="1">
    <location>
        <begin position="29"/>
        <end position="189"/>
    </location>
</feature>
<accession>A0A8J4YL35</accession>
<feature type="compositionally biased region" description="Pro residues" evidence="1">
    <location>
        <begin position="880"/>
        <end position="892"/>
    </location>
</feature>
<evidence type="ECO:0000313" key="3">
    <source>
        <dbReference type="Proteomes" id="UP000770661"/>
    </source>
</evidence>
<name>A0A8J4YL35_CHIOP</name>
<feature type="region of interest" description="Disordered" evidence="1">
    <location>
        <begin position="599"/>
        <end position="647"/>
    </location>
</feature>
<comment type="caution">
    <text evidence="2">The sequence shown here is derived from an EMBL/GenBank/DDBJ whole genome shotgun (WGS) entry which is preliminary data.</text>
</comment>
<feature type="compositionally biased region" description="Low complexity" evidence="1">
    <location>
        <begin position="1051"/>
        <end position="1060"/>
    </location>
</feature>
<dbReference type="Proteomes" id="UP000770661">
    <property type="component" value="Unassembled WGS sequence"/>
</dbReference>
<feature type="compositionally biased region" description="Polar residues" evidence="1">
    <location>
        <begin position="1110"/>
        <end position="1122"/>
    </location>
</feature>
<dbReference type="EMBL" id="JACEEZ010001015">
    <property type="protein sequence ID" value="KAG0729577.1"/>
    <property type="molecule type" value="Genomic_DNA"/>
</dbReference>
<feature type="compositionally biased region" description="Basic and acidic residues" evidence="1">
    <location>
        <begin position="615"/>
        <end position="639"/>
    </location>
</feature>
<reference evidence="2" key="1">
    <citation type="submission" date="2020-07" db="EMBL/GenBank/DDBJ databases">
        <title>The High-quality genome of the commercially important snow crab, Chionoecetes opilio.</title>
        <authorList>
            <person name="Jeong J.-H."/>
            <person name="Ryu S."/>
        </authorList>
    </citation>
    <scope>NUCLEOTIDE SEQUENCE</scope>
    <source>
        <strain evidence="2">MADBK_172401_WGS</strain>
        <tissue evidence="2">Digestive gland</tissue>
    </source>
</reference>
<feature type="region of interest" description="Disordered" evidence="1">
    <location>
        <begin position="359"/>
        <end position="411"/>
    </location>
</feature>
<evidence type="ECO:0000313" key="2">
    <source>
        <dbReference type="EMBL" id="KAG0729577.1"/>
    </source>
</evidence>
<feature type="compositionally biased region" description="Low complexity" evidence="1">
    <location>
        <begin position="1075"/>
        <end position="1094"/>
    </location>
</feature>
<feature type="compositionally biased region" description="Pro residues" evidence="1">
    <location>
        <begin position="955"/>
        <end position="974"/>
    </location>
</feature>
<feature type="compositionally biased region" description="Polar residues" evidence="1">
    <location>
        <begin position="1207"/>
        <end position="1220"/>
    </location>
</feature>
<feature type="compositionally biased region" description="Low complexity" evidence="1">
    <location>
        <begin position="975"/>
        <end position="1031"/>
    </location>
</feature>
<gene>
    <name evidence="2" type="ORF">GWK47_003434</name>
</gene>
<feature type="compositionally biased region" description="Basic and acidic residues" evidence="1">
    <location>
        <begin position="89"/>
        <end position="103"/>
    </location>
</feature>
<keyword evidence="3" id="KW-1185">Reference proteome</keyword>
<feature type="compositionally biased region" description="Polar residues" evidence="1">
    <location>
        <begin position="380"/>
        <end position="395"/>
    </location>
</feature>
<evidence type="ECO:0000256" key="1">
    <source>
        <dbReference type="SAM" id="MobiDB-lite"/>
    </source>
</evidence>